<keyword evidence="2" id="KW-1185">Reference proteome</keyword>
<protein>
    <submittedName>
        <fullName evidence="1">Uncharacterized protein</fullName>
    </submittedName>
</protein>
<dbReference type="EMBL" id="CAJOBP010033488">
    <property type="protein sequence ID" value="CAF4688324.1"/>
    <property type="molecule type" value="Genomic_DNA"/>
</dbReference>
<gene>
    <name evidence="1" type="ORF">UJA718_LOCUS35616</name>
</gene>
<name>A0A821HI36_9BILA</name>
<accession>A0A821HI36</accession>
<organism evidence="1 2">
    <name type="scientific">Rotaria socialis</name>
    <dbReference type="NCBI Taxonomy" id="392032"/>
    <lineage>
        <taxon>Eukaryota</taxon>
        <taxon>Metazoa</taxon>
        <taxon>Spiralia</taxon>
        <taxon>Gnathifera</taxon>
        <taxon>Rotifera</taxon>
        <taxon>Eurotatoria</taxon>
        <taxon>Bdelloidea</taxon>
        <taxon>Philodinida</taxon>
        <taxon>Philodinidae</taxon>
        <taxon>Rotaria</taxon>
    </lineage>
</organism>
<sequence length="160" mass="17935">NKPSSDFTRKVLTVFKKTDDMGMFFDSFMDTHVNQNSQNAPIYTSTNHPILSELTSNVEKLVVTCPAPTSALMDVYKSNNPTKSITDSTNRVAVDEPIKSVTFVLYSRKDQRGKYAPSDPVHVHTAYPSSNPVSDTKVTIYKIDKTTTTKCWDKNAHLLK</sequence>
<proteinExistence type="predicted"/>
<dbReference type="AlphaFoldDB" id="A0A821HI36"/>
<reference evidence="1" key="1">
    <citation type="submission" date="2021-02" db="EMBL/GenBank/DDBJ databases">
        <authorList>
            <person name="Nowell W R."/>
        </authorList>
    </citation>
    <scope>NUCLEOTIDE SEQUENCE</scope>
</reference>
<evidence type="ECO:0000313" key="1">
    <source>
        <dbReference type="EMBL" id="CAF4688324.1"/>
    </source>
</evidence>
<comment type="caution">
    <text evidence="1">The sequence shown here is derived from an EMBL/GenBank/DDBJ whole genome shotgun (WGS) entry which is preliminary data.</text>
</comment>
<evidence type="ECO:0000313" key="2">
    <source>
        <dbReference type="Proteomes" id="UP000663873"/>
    </source>
</evidence>
<dbReference type="Proteomes" id="UP000663873">
    <property type="component" value="Unassembled WGS sequence"/>
</dbReference>
<feature type="non-terminal residue" evidence="1">
    <location>
        <position position="1"/>
    </location>
</feature>